<dbReference type="InterPro" id="IPR014001">
    <property type="entry name" value="Helicase_ATP-bd"/>
</dbReference>
<dbReference type="InterPro" id="IPR006935">
    <property type="entry name" value="Helicase/UvrB_N"/>
</dbReference>
<dbReference type="PROSITE" id="PS00092">
    <property type="entry name" value="N6_MTASE"/>
    <property type="match status" value="1"/>
</dbReference>
<keyword evidence="4" id="KW-0489">Methyltransferase</keyword>
<dbReference type="InterPro" id="IPR003356">
    <property type="entry name" value="DNA_methylase_A-5"/>
</dbReference>
<reference evidence="4" key="1">
    <citation type="submission" date="2020-08" db="EMBL/GenBank/DDBJ databases">
        <title>Genome public.</title>
        <authorList>
            <person name="Liu C."/>
            <person name="Sun Q."/>
        </authorList>
    </citation>
    <scope>NUCLEOTIDE SEQUENCE</scope>
    <source>
        <strain evidence="4">BX15</strain>
    </source>
</reference>
<proteinExistence type="predicted"/>
<dbReference type="InterPro" id="IPR002052">
    <property type="entry name" value="DNA_methylase_N6_adenine_CS"/>
</dbReference>
<dbReference type="SUPFAM" id="SSF52540">
    <property type="entry name" value="P-loop containing nucleoside triphosphate hydrolases"/>
    <property type="match status" value="2"/>
</dbReference>
<dbReference type="GO" id="GO:0003677">
    <property type="term" value="F:DNA binding"/>
    <property type="evidence" value="ECO:0007669"/>
    <property type="project" value="InterPro"/>
</dbReference>
<dbReference type="GO" id="GO:0009307">
    <property type="term" value="P:DNA restriction-modification system"/>
    <property type="evidence" value="ECO:0007669"/>
    <property type="project" value="UniProtKB-KW"/>
</dbReference>
<protein>
    <submittedName>
        <fullName evidence="4">N-6 DNA methylase</fullName>
    </submittedName>
</protein>
<dbReference type="Gene3D" id="3.40.50.150">
    <property type="entry name" value="Vaccinia Virus protein VP39"/>
    <property type="match status" value="1"/>
</dbReference>
<evidence type="ECO:0000256" key="1">
    <source>
        <dbReference type="ARBA" id="ARBA00022747"/>
    </source>
</evidence>
<gene>
    <name evidence="4" type="ORF">H8Z83_03885</name>
</gene>
<dbReference type="Gene3D" id="3.40.50.300">
    <property type="entry name" value="P-loop containing nucleotide triphosphate hydrolases"/>
    <property type="match status" value="2"/>
</dbReference>
<evidence type="ECO:0000256" key="2">
    <source>
        <dbReference type="ARBA" id="ARBA00022801"/>
    </source>
</evidence>
<keyword evidence="2" id="KW-0378">Hydrolase</keyword>
<keyword evidence="5" id="KW-1185">Reference proteome</keyword>
<dbReference type="GO" id="GO:0032259">
    <property type="term" value="P:methylation"/>
    <property type="evidence" value="ECO:0007669"/>
    <property type="project" value="UniProtKB-KW"/>
</dbReference>
<dbReference type="GO" id="GO:0006281">
    <property type="term" value="P:DNA repair"/>
    <property type="evidence" value="ECO:0007669"/>
    <property type="project" value="TreeGrafter"/>
</dbReference>
<organism evidence="4 5">
    <name type="scientific">Dysosmobacter segnis</name>
    <dbReference type="NCBI Taxonomy" id="2763042"/>
    <lineage>
        <taxon>Bacteria</taxon>
        <taxon>Bacillati</taxon>
        <taxon>Bacillota</taxon>
        <taxon>Clostridia</taxon>
        <taxon>Eubacteriales</taxon>
        <taxon>Oscillospiraceae</taxon>
        <taxon>Dysosmobacter</taxon>
    </lineage>
</organism>
<dbReference type="GO" id="GO:0005524">
    <property type="term" value="F:ATP binding"/>
    <property type="evidence" value="ECO:0007669"/>
    <property type="project" value="InterPro"/>
</dbReference>
<dbReference type="PRINTS" id="PR00507">
    <property type="entry name" value="N12N6MTFRASE"/>
</dbReference>
<dbReference type="InterPro" id="IPR027417">
    <property type="entry name" value="P-loop_NTPase"/>
</dbReference>
<keyword evidence="4" id="KW-0808">Transferase</keyword>
<dbReference type="SMART" id="SM00487">
    <property type="entry name" value="DEXDc"/>
    <property type="match status" value="1"/>
</dbReference>
<feature type="domain" description="Helicase ATP-binding" evidence="3">
    <location>
        <begin position="494"/>
        <end position="657"/>
    </location>
</feature>
<sequence length="1016" mass="117499">MKYQYLNEPIPQETRQELNDKILYLVDQDLAEQSGISREDIYNAYTGDGGLHGLKRSDFANYHEYAEAKKEIENGQFFTPPALCQFIMEALSPAMDETVADLTSGIANFCNFMPLEANFYGCELDIKSHKVAHYLYPAANLEHRDIRFYQPNMRFDYVVGNPPFNLKWETEGGEIISQMYYCLKAAKLLKPLGIMAIVVPASFLADEYLDGAKISELAKNFSFLGQVSIQKDAFKSLGVDSYATKISFWQKKLDAADKGEPYALNSANWFNLTDMNNAAELLEIVRKEVVAPARERMRSNSARVKLASMGGSDNAFEYEVRKLMFHIKSNPKLIDKYAKCQEYLYKFRHQEQPKDMKYEEWAKIRITEAKVLAYLRRVIKSQHKKPSQDVVRLVKQDGGLIYKGYSKKAQNSMSDGMKQLVPFYALASGQADDTGLEQYARLIRRKQRDYERETKPFTEMEQDAEIAQFLDDFTVYDNENEEWIHLNNTQKHDLNLVLQKRYHLLQWEQGGGKTLAGISTGRYRMERQGARNVWVVSTAISIKNNWDLVFKNYGMTNYRMIKCLADLDKVQDGEFVIITLNMLTKYRKQIKRHIKMRNQNVCLVFDESDEMTNPDSKRTKAVLDCFRRVRFKLEMTGTVTRNNISECAPQLELLYNNSYNMLSWAEDLYCCEKDDGEEYLNCSSNSYYGQPFPAYKAGYSLFAESHLPERITVFGVGKKTQDIYNADALNKLLSYSVITRTFAEITGKEIRRLHQTPVSFAPAEREVYQKAMEEFFSMRQRYFALTGNSRKDSMMALIQQITLLLRISAAPNTVEEYDSPNTPVKIRKVCDMVGEWKDETVVIGVRHKNVVEAYANEIRRRFPDRKLFVVTGSTTTLAGRRKLKNTLKESGNGILLCTQQCLPSSVNFEFVNKVIIPELHYNNARMSQFYMRFVRFTSTDWKDIYFVTYSGSIESNQMQMVLAKEKLNLFMKGQDVDLDEVYDRFGVDYDLMSLLMSREADEDGNFKISWGEQKIS</sequence>
<dbReference type="SUPFAM" id="SSF53335">
    <property type="entry name" value="S-adenosyl-L-methionine-dependent methyltransferases"/>
    <property type="match status" value="1"/>
</dbReference>
<dbReference type="InterPro" id="IPR029063">
    <property type="entry name" value="SAM-dependent_MTases_sf"/>
</dbReference>
<dbReference type="GO" id="GO:0031297">
    <property type="term" value="P:replication fork processing"/>
    <property type="evidence" value="ECO:0007669"/>
    <property type="project" value="TreeGrafter"/>
</dbReference>
<dbReference type="PROSITE" id="PS51192">
    <property type="entry name" value="HELICASE_ATP_BIND_1"/>
    <property type="match status" value="1"/>
</dbReference>
<comment type="caution">
    <text evidence="4">The sequence shown here is derived from an EMBL/GenBank/DDBJ whole genome shotgun (WGS) entry which is preliminary data.</text>
</comment>
<keyword evidence="1" id="KW-0680">Restriction system</keyword>
<dbReference type="EMBL" id="JACOQI010000002">
    <property type="protein sequence ID" value="MBC5769465.1"/>
    <property type="molecule type" value="Genomic_DNA"/>
</dbReference>
<dbReference type="AlphaFoldDB" id="A0A923MG66"/>
<dbReference type="GO" id="GO:0016787">
    <property type="term" value="F:hydrolase activity"/>
    <property type="evidence" value="ECO:0007669"/>
    <property type="project" value="UniProtKB-KW"/>
</dbReference>
<dbReference type="PANTHER" id="PTHR45766:SF6">
    <property type="entry name" value="SWI_SNF-RELATED MATRIX-ASSOCIATED ACTIN-DEPENDENT REGULATOR OF CHROMATIN SUBFAMILY A-LIKE PROTEIN 1"/>
    <property type="match status" value="1"/>
</dbReference>
<evidence type="ECO:0000313" key="5">
    <source>
        <dbReference type="Proteomes" id="UP000620327"/>
    </source>
</evidence>
<dbReference type="Pfam" id="PF04851">
    <property type="entry name" value="ResIII"/>
    <property type="match status" value="1"/>
</dbReference>
<dbReference type="PANTHER" id="PTHR45766">
    <property type="entry name" value="DNA ANNEALING HELICASE AND ENDONUCLEASE ZRANB3 FAMILY MEMBER"/>
    <property type="match status" value="1"/>
</dbReference>
<accession>A0A923MG66</accession>
<name>A0A923MG66_9FIRM</name>
<dbReference type="Proteomes" id="UP000620327">
    <property type="component" value="Unassembled WGS sequence"/>
</dbReference>
<dbReference type="Pfam" id="PF02384">
    <property type="entry name" value="N6_Mtase"/>
    <property type="match status" value="1"/>
</dbReference>
<evidence type="ECO:0000259" key="3">
    <source>
        <dbReference type="PROSITE" id="PS51192"/>
    </source>
</evidence>
<dbReference type="RefSeq" id="WP_187013812.1">
    <property type="nucleotide sequence ID" value="NZ_JACOQI010000002.1"/>
</dbReference>
<evidence type="ECO:0000313" key="4">
    <source>
        <dbReference type="EMBL" id="MBC5769465.1"/>
    </source>
</evidence>
<dbReference type="GO" id="GO:0008170">
    <property type="term" value="F:N-methyltransferase activity"/>
    <property type="evidence" value="ECO:0007669"/>
    <property type="project" value="InterPro"/>
</dbReference>